<keyword evidence="4" id="KW-0804">Transcription</keyword>
<dbReference type="GO" id="GO:0003700">
    <property type="term" value="F:DNA-binding transcription factor activity"/>
    <property type="evidence" value="ECO:0007669"/>
    <property type="project" value="InterPro"/>
</dbReference>
<evidence type="ECO:0000313" key="7">
    <source>
        <dbReference type="Proteomes" id="UP000249185"/>
    </source>
</evidence>
<reference evidence="6 7" key="1">
    <citation type="submission" date="2017-08" db="EMBL/GenBank/DDBJ databases">
        <title>Infants hospitalized years apart are colonized by the same room-sourced microbial strains.</title>
        <authorList>
            <person name="Brooks B."/>
            <person name="Olm M.R."/>
            <person name="Firek B.A."/>
            <person name="Baker R."/>
            <person name="Thomas B.C."/>
            <person name="Morowitz M.J."/>
            <person name="Banfield J.F."/>
        </authorList>
    </citation>
    <scope>NUCLEOTIDE SEQUENCE [LARGE SCALE GENOMIC DNA]</scope>
    <source>
        <strain evidence="6">S2_005_002_R2_34</strain>
    </source>
</reference>
<evidence type="ECO:0000313" key="6">
    <source>
        <dbReference type="EMBL" id="PZQ52492.1"/>
    </source>
</evidence>
<keyword evidence="2" id="KW-0805">Transcription regulation</keyword>
<dbReference type="InterPro" id="IPR005119">
    <property type="entry name" value="LysR_subst-bd"/>
</dbReference>
<comment type="similarity">
    <text evidence="1">Belongs to the LysR transcriptional regulatory family.</text>
</comment>
<dbReference type="PROSITE" id="PS50931">
    <property type="entry name" value="HTH_LYSR"/>
    <property type="match status" value="1"/>
</dbReference>
<evidence type="ECO:0000256" key="3">
    <source>
        <dbReference type="ARBA" id="ARBA00023125"/>
    </source>
</evidence>
<gene>
    <name evidence="6" type="ORF">DI556_02245</name>
</gene>
<name>A0A2W5NG53_RHOSU</name>
<dbReference type="PANTHER" id="PTHR30537">
    <property type="entry name" value="HTH-TYPE TRANSCRIPTIONAL REGULATOR"/>
    <property type="match status" value="1"/>
</dbReference>
<dbReference type="Gene3D" id="3.40.190.290">
    <property type="match status" value="1"/>
</dbReference>
<feature type="domain" description="HTH lysR-type" evidence="5">
    <location>
        <begin position="1"/>
        <end position="59"/>
    </location>
</feature>
<dbReference type="Pfam" id="PF03466">
    <property type="entry name" value="LysR_substrate"/>
    <property type="match status" value="1"/>
</dbReference>
<evidence type="ECO:0000259" key="5">
    <source>
        <dbReference type="PROSITE" id="PS50931"/>
    </source>
</evidence>
<evidence type="ECO:0000256" key="4">
    <source>
        <dbReference type="ARBA" id="ARBA00023163"/>
    </source>
</evidence>
<dbReference type="EMBL" id="QFPW01000001">
    <property type="protein sequence ID" value="PZQ52492.1"/>
    <property type="molecule type" value="Genomic_DNA"/>
</dbReference>
<dbReference type="InterPro" id="IPR036390">
    <property type="entry name" value="WH_DNA-bd_sf"/>
</dbReference>
<dbReference type="Gene3D" id="1.10.10.10">
    <property type="entry name" value="Winged helix-like DNA-binding domain superfamily/Winged helix DNA-binding domain"/>
    <property type="match status" value="1"/>
</dbReference>
<accession>A0A2W5NG53</accession>
<dbReference type="PANTHER" id="PTHR30537:SF5">
    <property type="entry name" value="HTH-TYPE TRANSCRIPTIONAL ACTIVATOR TTDR-RELATED"/>
    <property type="match status" value="1"/>
</dbReference>
<comment type="caution">
    <text evidence="6">The sequence shown here is derived from an EMBL/GenBank/DDBJ whole genome shotgun (WGS) entry which is preliminary data.</text>
</comment>
<dbReference type="InterPro" id="IPR036388">
    <property type="entry name" value="WH-like_DNA-bd_sf"/>
</dbReference>
<dbReference type="SUPFAM" id="SSF46785">
    <property type="entry name" value="Winged helix' DNA-binding domain"/>
    <property type="match status" value="1"/>
</dbReference>
<keyword evidence="3" id="KW-0238">DNA-binding</keyword>
<dbReference type="InterPro" id="IPR000847">
    <property type="entry name" value="LysR_HTH_N"/>
</dbReference>
<proteinExistence type="inferred from homology"/>
<protein>
    <submittedName>
        <fullName evidence="6">Transcriptional regulator</fullName>
    </submittedName>
</protein>
<evidence type="ECO:0000256" key="1">
    <source>
        <dbReference type="ARBA" id="ARBA00009437"/>
    </source>
</evidence>
<dbReference type="SUPFAM" id="SSF53850">
    <property type="entry name" value="Periplasmic binding protein-like II"/>
    <property type="match status" value="1"/>
</dbReference>
<sequence>MDRLECDRMFVAVLDLGSFSGAAQRLGTSASQASKLVSRLEALLGTQLLKRTTRALAPTEQGVAYHARVKALIEEYDALSASIHDAAGLPAGRVRISVPVSFGARELAPALLEFARAYPEIEIDAGFTDRHVSLVDEGYDLAVRVGAPVDSAMVGRRLCQMRLVTTAAPEFLERHGPIATPRDLRDLPCVIDTQPREPDSWTFRGADGRPFVVPVRGRVRFSDAGACADAAEAGMGVLRGPSFIVGERLRAGRLRVILPEFEPEPLSVMALYPPARHPPLKVRVLVDHLAKAFRGEPAWDRGW</sequence>
<organism evidence="6 7">
    <name type="scientific">Rhodovulum sulfidophilum</name>
    <name type="common">Rhodobacter sulfidophilus</name>
    <dbReference type="NCBI Taxonomy" id="35806"/>
    <lineage>
        <taxon>Bacteria</taxon>
        <taxon>Pseudomonadati</taxon>
        <taxon>Pseudomonadota</taxon>
        <taxon>Alphaproteobacteria</taxon>
        <taxon>Rhodobacterales</taxon>
        <taxon>Paracoccaceae</taxon>
        <taxon>Rhodovulum</taxon>
    </lineage>
</organism>
<dbReference type="InterPro" id="IPR058163">
    <property type="entry name" value="LysR-type_TF_proteobact-type"/>
</dbReference>
<dbReference type="CDD" id="cd08422">
    <property type="entry name" value="PBP2_CrgA_like"/>
    <property type="match status" value="1"/>
</dbReference>
<dbReference type="Proteomes" id="UP000249185">
    <property type="component" value="Unassembled WGS sequence"/>
</dbReference>
<dbReference type="GO" id="GO:0043565">
    <property type="term" value="F:sequence-specific DNA binding"/>
    <property type="evidence" value="ECO:0007669"/>
    <property type="project" value="TreeGrafter"/>
</dbReference>
<dbReference type="Pfam" id="PF00126">
    <property type="entry name" value="HTH_1"/>
    <property type="match status" value="1"/>
</dbReference>
<evidence type="ECO:0000256" key="2">
    <source>
        <dbReference type="ARBA" id="ARBA00023015"/>
    </source>
</evidence>
<dbReference type="AlphaFoldDB" id="A0A2W5NG53"/>
<dbReference type="GO" id="GO:0006351">
    <property type="term" value="P:DNA-templated transcription"/>
    <property type="evidence" value="ECO:0007669"/>
    <property type="project" value="TreeGrafter"/>
</dbReference>